<reference evidence="2 3" key="1">
    <citation type="submission" date="2019-11" db="EMBL/GenBank/DDBJ databases">
        <title>Pedobacter sp. HMF7647 Genome sequencing and assembly.</title>
        <authorList>
            <person name="Kang H."/>
            <person name="Kim H."/>
            <person name="Joh K."/>
        </authorList>
    </citation>
    <scope>NUCLEOTIDE SEQUENCE [LARGE SCALE GENOMIC DNA]</scope>
    <source>
        <strain evidence="2 3">HMF7647</strain>
    </source>
</reference>
<protein>
    <recommendedName>
        <fullName evidence="4">PadR family transcriptional regulator</fullName>
    </recommendedName>
</protein>
<dbReference type="Proteomes" id="UP000466586">
    <property type="component" value="Unassembled WGS sequence"/>
</dbReference>
<evidence type="ECO:0000313" key="2">
    <source>
        <dbReference type="EMBL" id="MXV51482.1"/>
    </source>
</evidence>
<feature type="transmembrane region" description="Helical" evidence="1">
    <location>
        <begin position="104"/>
        <end position="122"/>
    </location>
</feature>
<evidence type="ECO:0000313" key="3">
    <source>
        <dbReference type="Proteomes" id="UP000466586"/>
    </source>
</evidence>
<dbReference type="RefSeq" id="WP_160844650.1">
    <property type="nucleotide sequence ID" value="NZ_WVHT01000004.1"/>
</dbReference>
<evidence type="ECO:0000256" key="1">
    <source>
        <dbReference type="SAM" id="Phobius"/>
    </source>
</evidence>
<accession>A0A7K1YA89</accession>
<name>A0A7K1YA89_9SPHI</name>
<evidence type="ECO:0008006" key="4">
    <source>
        <dbReference type="Google" id="ProtNLM"/>
    </source>
</evidence>
<keyword evidence="1" id="KW-0812">Transmembrane</keyword>
<dbReference type="AlphaFoldDB" id="A0A7K1YA89"/>
<gene>
    <name evidence="2" type="ORF">GS399_10920</name>
</gene>
<keyword evidence="1" id="KW-1133">Transmembrane helix</keyword>
<proteinExistence type="predicted"/>
<keyword evidence="3" id="KW-1185">Reference proteome</keyword>
<sequence>MGYHLGWQEMNTSNDLIYDLLKQAETAGYINKVTVKPEHSNALSELISMNYLHEERPDLFILTEKGIRMVKIYDSNQKLKEKETEVMGLLQLQEQVELLKRNNWMVWLALGISVLTFILVMIT</sequence>
<comment type="caution">
    <text evidence="2">The sequence shown here is derived from an EMBL/GenBank/DDBJ whole genome shotgun (WGS) entry which is preliminary data.</text>
</comment>
<organism evidence="2 3">
    <name type="scientific">Hufsiella arboris</name>
    <dbReference type="NCBI Taxonomy" id="2695275"/>
    <lineage>
        <taxon>Bacteria</taxon>
        <taxon>Pseudomonadati</taxon>
        <taxon>Bacteroidota</taxon>
        <taxon>Sphingobacteriia</taxon>
        <taxon>Sphingobacteriales</taxon>
        <taxon>Sphingobacteriaceae</taxon>
        <taxon>Hufsiella</taxon>
    </lineage>
</organism>
<dbReference type="EMBL" id="WVHT01000004">
    <property type="protein sequence ID" value="MXV51482.1"/>
    <property type="molecule type" value="Genomic_DNA"/>
</dbReference>
<keyword evidence="1" id="KW-0472">Membrane</keyword>